<dbReference type="Proteomes" id="UP000518887">
    <property type="component" value="Unassembled WGS sequence"/>
</dbReference>
<dbReference type="Pfam" id="PF12850">
    <property type="entry name" value="Metallophos_2"/>
    <property type="match status" value="1"/>
</dbReference>
<comment type="similarity">
    <text evidence="1 2">Belongs to the metallophosphoesterase superfamily. YfcE family.</text>
</comment>
<reference evidence="4 5" key="1">
    <citation type="submission" date="2020-08" db="EMBL/GenBank/DDBJ databases">
        <title>Genomic Encyclopedia of Type Strains, Phase IV (KMG-IV): sequencing the most valuable type-strain genomes for metagenomic binning, comparative biology and taxonomic classification.</title>
        <authorList>
            <person name="Goeker M."/>
        </authorList>
    </citation>
    <scope>NUCLEOTIDE SEQUENCE [LARGE SCALE GENOMIC DNA]</scope>
    <source>
        <strain evidence="4 5">DSM 103462</strain>
    </source>
</reference>
<accession>A0A7W8LKZ3</accession>
<evidence type="ECO:0000259" key="3">
    <source>
        <dbReference type="Pfam" id="PF12850"/>
    </source>
</evidence>
<dbReference type="RefSeq" id="WP_184656437.1">
    <property type="nucleotide sequence ID" value="NZ_JACHFQ010000001.1"/>
</dbReference>
<evidence type="ECO:0000256" key="2">
    <source>
        <dbReference type="RuleBase" id="RU362039"/>
    </source>
</evidence>
<evidence type="ECO:0000256" key="1">
    <source>
        <dbReference type="ARBA" id="ARBA00008950"/>
    </source>
</evidence>
<name>A0A7W8LKZ3_9SPIR</name>
<dbReference type="EMBL" id="JACHFQ010000001">
    <property type="protein sequence ID" value="MBB5224795.1"/>
    <property type="molecule type" value="Genomic_DNA"/>
</dbReference>
<evidence type="ECO:0000313" key="4">
    <source>
        <dbReference type="EMBL" id="MBB5224795.1"/>
    </source>
</evidence>
<comment type="cofactor">
    <cofactor evidence="2">
        <name>a divalent metal cation</name>
        <dbReference type="ChEBI" id="CHEBI:60240"/>
    </cofactor>
</comment>
<comment type="caution">
    <text evidence="4">The sequence shown here is derived from an EMBL/GenBank/DDBJ whole genome shotgun (WGS) entry which is preliminary data.</text>
</comment>
<evidence type="ECO:0000313" key="5">
    <source>
        <dbReference type="Proteomes" id="UP000518887"/>
    </source>
</evidence>
<sequence>MIELIQQPNLAIGSQSAIEEFSKKEHAKLLVLSDSHGNPQILQSIITSFGPQCDAMCFCGDGVFDLIYALELAFNDNDFGAKIPPVIYFVRGNGDNSTSTIFTDQRISITVPDFQEFYVAGRKIFLTHGHRYGVYYGLSELRSEAVSRECDVVLYGHTHVPNSLKTHAVRNGKKEFLAVLNPGSCSQARGGMPNTFAVVHVDSDEEKMSCQYFKVLWDRYGDTVFSKIPTPRGEIRLF</sequence>
<keyword evidence="2" id="KW-0479">Metal-binding</keyword>
<dbReference type="AlphaFoldDB" id="A0A7W8LKZ3"/>
<dbReference type="Gene3D" id="3.60.21.10">
    <property type="match status" value="1"/>
</dbReference>
<dbReference type="EC" id="3.1.4.-" evidence="2"/>
<dbReference type="GO" id="GO:0016787">
    <property type="term" value="F:hydrolase activity"/>
    <property type="evidence" value="ECO:0007669"/>
    <property type="project" value="UniProtKB-UniRule"/>
</dbReference>
<dbReference type="SUPFAM" id="SSF56300">
    <property type="entry name" value="Metallo-dependent phosphatases"/>
    <property type="match status" value="1"/>
</dbReference>
<dbReference type="InterPro" id="IPR024654">
    <property type="entry name" value="Calcineurin-like_PHP_lpxH"/>
</dbReference>
<gene>
    <name evidence="4" type="ORF">HNP76_000135</name>
</gene>
<organism evidence="4 5">
    <name type="scientific">Treponema ruminis</name>
    <dbReference type="NCBI Taxonomy" id="744515"/>
    <lineage>
        <taxon>Bacteria</taxon>
        <taxon>Pseudomonadati</taxon>
        <taxon>Spirochaetota</taxon>
        <taxon>Spirochaetia</taxon>
        <taxon>Spirochaetales</taxon>
        <taxon>Treponemataceae</taxon>
        <taxon>Treponema</taxon>
    </lineage>
</organism>
<dbReference type="InterPro" id="IPR029052">
    <property type="entry name" value="Metallo-depent_PP-like"/>
</dbReference>
<protein>
    <recommendedName>
        <fullName evidence="2">Phosphoesterase</fullName>
        <ecNumber evidence="2">3.1.4.-</ecNumber>
    </recommendedName>
</protein>
<keyword evidence="5" id="KW-1185">Reference proteome</keyword>
<dbReference type="NCBIfam" id="TIGR00040">
    <property type="entry name" value="yfcE"/>
    <property type="match status" value="1"/>
</dbReference>
<dbReference type="InterPro" id="IPR000979">
    <property type="entry name" value="Phosphodiesterase_MJ0936/Vps29"/>
</dbReference>
<dbReference type="GO" id="GO:0046872">
    <property type="term" value="F:metal ion binding"/>
    <property type="evidence" value="ECO:0007669"/>
    <property type="project" value="UniProtKB-KW"/>
</dbReference>
<feature type="domain" description="Calcineurin-like phosphoesterase" evidence="3">
    <location>
        <begin position="28"/>
        <end position="203"/>
    </location>
</feature>
<proteinExistence type="inferred from homology"/>